<dbReference type="EMBL" id="JACDUH010000003">
    <property type="protein sequence ID" value="MBA2851792.1"/>
    <property type="molecule type" value="Genomic_DNA"/>
</dbReference>
<name>A0A7J9NVS8_METMI</name>
<dbReference type="AlphaFoldDB" id="A0A7J9NVS8"/>
<sequence>MSKILSNIQNITIIEKETNPNIRNLLWKRALNSAITNVHYNVTTRRAYIRNGNYGKGLVSEEIREPSCVVVPVAHLNVYDCAEDIFIVNDSTMKEEIKVTKVHVLEKDTCTVMSGDKVTKGQTIAYREEPYYQVGSKLDGVVEVIRTVFDERVVITQTFRLADTIGVKMIGYDAQKGTTILGHDRFEIVDKQPDADMKASFEANGIEVLPIPEDFNQISIVGDADSILKRESSGYLANISLGMKHDTYREPEWDSYRHVYAGKVLDKKTGTVHDAIVGIATFVVGEQTPNYELKVPKSTHELIGRANAAPSTDIFSQYFMAAKYPEDINRILGNEIIDCIDWDEVSRHGKMITGQEIAVSFK</sequence>
<gene>
    <name evidence="1" type="ORF">HNP86_001951</name>
</gene>
<accession>A0A7J9NVS8</accession>
<organism evidence="1 2">
    <name type="scientific">Methanococcus maripaludis</name>
    <name type="common">Methanococcus deltae</name>
    <dbReference type="NCBI Taxonomy" id="39152"/>
    <lineage>
        <taxon>Archaea</taxon>
        <taxon>Methanobacteriati</taxon>
        <taxon>Methanobacteriota</taxon>
        <taxon>Methanomada group</taxon>
        <taxon>Methanococci</taxon>
        <taxon>Methanococcales</taxon>
        <taxon>Methanococcaceae</taxon>
        <taxon>Methanococcus</taxon>
    </lineage>
</organism>
<proteinExistence type="predicted"/>
<evidence type="ECO:0000313" key="2">
    <source>
        <dbReference type="Proteomes" id="UP000564425"/>
    </source>
</evidence>
<dbReference type="RefSeq" id="WP_181501612.1">
    <property type="nucleotide sequence ID" value="NZ_JACDUH010000003.1"/>
</dbReference>
<reference evidence="1 2" key="1">
    <citation type="submission" date="2020-07" db="EMBL/GenBank/DDBJ databases">
        <title>Genomic Encyclopedia of Type Strains, Phase IV (KMG-V): Genome sequencing to study the core and pangenomes of soil and plant-associated prokaryotes.</title>
        <authorList>
            <person name="Whitman W."/>
        </authorList>
    </citation>
    <scope>NUCLEOTIDE SEQUENCE [LARGE SCALE GENOMIC DNA]</scope>
    <source>
        <strain evidence="1 2">A1</strain>
    </source>
</reference>
<comment type="caution">
    <text evidence="1">The sequence shown here is derived from an EMBL/GenBank/DDBJ whole genome shotgun (WGS) entry which is preliminary data.</text>
</comment>
<protein>
    <submittedName>
        <fullName evidence="1">Uncharacterized protein</fullName>
    </submittedName>
</protein>
<evidence type="ECO:0000313" key="1">
    <source>
        <dbReference type="EMBL" id="MBA2851792.1"/>
    </source>
</evidence>
<dbReference type="Proteomes" id="UP000564425">
    <property type="component" value="Unassembled WGS sequence"/>
</dbReference>